<protein>
    <recommendedName>
        <fullName evidence="1">Glycosyltransferase 2-like domain-containing protein</fullName>
    </recommendedName>
</protein>
<comment type="caution">
    <text evidence="2">The sequence shown here is derived from an EMBL/GenBank/DDBJ whole genome shotgun (WGS) entry which is preliminary data.</text>
</comment>
<dbReference type="Proteomes" id="UP000178999">
    <property type="component" value="Unassembled WGS sequence"/>
</dbReference>
<dbReference type="AlphaFoldDB" id="A0A1F8CT72"/>
<dbReference type="EMBL" id="MGHY01000018">
    <property type="protein sequence ID" value="OGM79276.1"/>
    <property type="molecule type" value="Genomic_DNA"/>
</dbReference>
<reference evidence="2 3" key="1">
    <citation type="journal article" date="2016" name="Nat. Commun.">
        <title>Thousands of microbial genomes shed light on interconnected biogeochemical processes in an aquifer system.</title>
        <authorList>
            <person name="Anantharaman K."/>
            <person name="Brown C.T."/>
            <person name="Hug L.A."/>
            <person name="Sharon I."/>
            <person name="Castelle C.J."/>
            <person name="Probst A.J."/>
            <person name="Thomas B.C."/>
            <person name="Singh A."/>
            <person name="Wilkins M.J."/>
            <person name="Karaoz U."/>
            <person name="Brodie E.L."/>
            <person name="Williams K.H."/>
            <person name="Hubbard S.S."/>
            <person name="Banfield J.F."/>
        </authorList>
    </citation>
    <scope>NUCLEOTIDE SEQUENCE [LARGE SCALE GENOMIC DNA]</scope>
</reference>
<dbReference type="Gene3D" id="3.90.550.10">
    <property type="entry name" value="Spore Coat Polysaccharide Biosynthesis Protein SpsA, Chain A"/>
    <property type="match status" value="1"/>
</dbReference>
<dbReference type="PANTHER" id="PTHR43630">
    <property type="entry name" value="POLY-BETA-1,6-N-ACETYL-D-GLUCOSAMINE SYNTHASE"/>
    <property type="match status" value="1"/>
</dbReference>
<evidence type="ECO:0000313" key="3">
    <source>
        <dbReference type="Proteomes" id="UP000178999"/>
    </source>
</evidence>
<feature type="domain" description="Glycosyltransferase 2-like" evidence="1">
    <location>
        <begin position="5"/>
        <end position="107"/>
    </location>
</feature>
<sequence>MSKISVVVATKNEERNIERLLISIVNQTFKDWEIIVVDNNSSDKTKEIALKYTDKVFNKGPERSAQRNFGVKKAHGRYILILDADMELTDQVLMDCVRIMKNKKYKALVIAEKTVGQGMMAKIRAFERSMYMGDMSVEVARFFERKVFDEFGGYDLNLTGAEDYDLPYRISKKYEIGRSKKWIYHYESDLGFWRQLNKKYYYAKRSARYVNKHPEMVRQQGILFLRKAYLRHWKKFIAKPGLSIIFLLVRISETLAAALGYLAAVGWRQFMVSLTYIFKNH</sequence>
<proteinExistence type="predicted"/>
<name>A0A1F8CT72_9BACT</name>
<dbReference type="InterPro" id="IPR001173">
    <property type="entry name" value="Glyco_trans_2-like"/>
</dbReference>
<dbReference type="STRING" id="1802538.A2382_00635"/>
<organism evidence="2 3">
    <name type="scientific">Candidatus Woesebacteria bacterium RIFOXYB1_FULL_38_16</name>
    <dbReference type="NCBI Taxonomy" id="1802538"/>
    <lineage>
        <taxon>Bacteria</taxon>
        <taxon>Candidatus Woeseibacteriota</taxon>
    </lineage>
</organism>
<accession>A0A1F8CT72</accession>
<gene>
    <name evidence="2" type="ORF">A2382_00635</name>
</gene>
<dbReference type="PANTHER" id="PTHR43630:SF2">
    <property type="entry name" value="GLYCOSYLTRANSFERASE"/>
    <property type="match status" value="1"/>
</dbReference>
<evidence type="ECO:0000259" key="1">
    <source>
        <dbReference type="Pfam" id="PF00535"/>
    </source>
</evidence>
<evidence type="ECO:0000313" key="2">
    <source>
        <dbReference type="EMBL" id="OGM79276.1"/>
    </source>
</evidence>
<dbReference type="InterPro" id="IPR029044">
    <property type="entry name" value="Nucleotide-diphossugar_trans"/>
</dbReference>
<dbReference type="SUPFAM" id="SSF53448">
    <property type="entry name" value="Nucleotide-diphospho-sugar transferases"/>
    <property type="match status" value="1"/>
</dbReference>
<dbReference type="Pfam" id="PF00535">
    <property type="entry name" value="Glycos_transf_2"/>
    <property type="match status" value="1"/>
</dbReference>